<dbReference type="InterPro" id="IPR020845">
    <property type="entry name" value="AMP-binding_CS"/>
</dbReference>
<dbReference type="SUPFAM" id="SSF56801">
    <property type="entry name" value="Acetyl-CoA synthetase-like"/>
    <property type="match status" value="1"/>
</dbReference>
<name>J0D5W7_9BIFI</name>
<dbReference type="HOGENOM" id="CLU_000022_45_5_11"/>
<dbReference type="STRING" id="857290.HMPREF9156_00159"/>
<dbReference type="EMBL" id="AGZS01000001">
    <property type="protein sequence ID" value="EJD65395.1"/>
    <property type="molecule type" value="Genomic_DNA"/>
</dbReference>
<dbReference type="Gene3D" id="3.40.50.12780">
    <property type="entry name" value="N-terminal domain of ligase-like"/>
    <property type="match status" value="1"/>
</dbReference>
<evidence type="ECO:0000256" key="1">
    <source>
        <dbReference type="ARBA" id="ARBA00006432"/>
    </source>
</evidence>
<dbReference type="Pfam" id="PF00501">
    <property type="entry name" value="AMP-binding"/>
    <property type="match status" value="1"/>
</dbReference>
<reference evidence="7 8" key="1">
    <citation type="submission" date="2012-01" db="EMBL/GenBank/DDBJ databases">
        <title>The Genome Sequence of Scardovia wiggsiae F0424.</title>
        <authorList>
            <consortium name="The Broad Institute Genome Sequencing Platform"/>
            <person name="Earl A."/>
            <person name="Ward D."/>
            <person name="Feldgarden M."/>
            <person name="Gevers D."/>
            <person name="Izard J."/>
            <person name="Ganesan A."/>
            <person name="Baranova O.V."/>
            <person name="Blanton J.M."/>
            <person name="Tanner A.C."/>
            <person name="Mathney J."/>
            <person name="Dewhirst F.E."/>
            <person name="Young S.K."/>
            <person name="Zeng Q."/>
            <person name="Gargeya S."/>
            <person name="Fitzgerald M."/>
            <person name="Haas B."/>
            <person name="Abouelleil A."/>
            <person name="Alvarado L."/>
            <person name="Arachchi H.M."/>
            <person name="Berlin A."/>
            <person name="Chapman S.B."/>
            <person name="Gearin G."/>
            <person name="Goldberg J."/>
            <person name="Griggs A."/>
            <person name="Gujja S."/>
            <person name="Hansen M."/>
            <person name="Heiman D."/>
            <person name="Howarth C."/>
            <person name="Larimer J."/>
            <person name="Lui A."/>
            <person name="MacDonald P.J.P."/>
            <person name="McCowen C."/>
            <person name="Montmayeur A."/>
            <person name="Murphy C."/>
            <person name="Neiman D."/>
            <person name="Pearson M."/>
            <person name="Priest M."/>
            <person name="Roberts A."/>
            <person name="Saif S."/>
            <person name="Shea T."/>
            <person name="Sisk P."/>
            <person name="Stolte C."/>
            <person name="Sykes S."/>
            <person name="Wortman J."/>
            <person name="Nusbaum C."/>
            <person name="Birren B."/>
        </authorList>
    </citation>
    <scope>NUCLEOTIDE SEQUENCE [LARGE SCALE GENOMIC DNA]</scope>
    <source>
        <strain evidence="7 8">F0424</strain>
    </source>
</reference>
<organism evidence="7 8">
    <name type="scientific">Scardovia wiggsiae F0424</name>
    <dbReference type="NCBI Taxonomy" id="857290"/>
    <lineage>
        <taxon>Bacteria</taxon>
        <taxon>Bacillati</taxon>
        <taxon>Actinomycetota</taxon>
        <taxon>Actinomycetes</taxon>
        <taxon>Bifidobacteriales</taxon>
        <taxon>Bifidobacteriaceae</taxon>
        <taxon>Scardovia</taxon>
    </lineage>
</organism>
<dbReference type="GO" id="GO:0004467">
    <property type="term" value="F:long-chain fatty acid-CoA ligase activity"/>
    <property type="evidence" value="ECO:0007669"/>
    <property type="project" value="TreeGrafter"/>
</dbReference>
<dbReference type="PROSITE" id="PS00455">
    <property type="entry name" value="AMP_BINDING"/>
    <property type="match status" value="1"/>
</dbReference>
<dbReference type="Pfam" id="PF23562">
    <property type="entry name" value="AMP-binding_C_3"/>
    <property type="match status" value="1"/>
</dbReference>
<dbReference type="RefSeq" id="WP_007147227.1">
    <property type="nucleotide sequence ID" value="NZ_AKCI01000001.1"/>
</dbReference>
<dbReference type="eggNOG" id="COG1022">
    <property type="taxonomic scope" value="Bacteria"/>
</dbReference>
<dbReference type="CDD" id="cd05907">
    <property type="entry name" value="VL_LC_FACS_like"/>
    <property type="match status" value="1"/>
</dbReference>
<dbReference type="AlphaFoldDB" id="J0D5W7"/>
<dbReference type="GO" id="GO:0016020">
    <property type="term" value="C:membrane"/>
    <property type="evidence" value="ECO:0007669"/>
    <property type="project" value="TreeGrafter"/>
</dbReference>
<keyword evidence="4" id="KW-0443">Lipid metabolism</keyword>
<keyword evidence="3" id="KW-0276">Fatty acid metabolism</keyword>
<comment type="caution">
    <text evidence="7">The sequence shown here is derived from an EMBL/GenBank/DDBJ whole genome shotgun (WGS) entry which is preliminary data.</text>
</comment>
<evidence type="ECO:0000259" key="6">
    <source>
        <dbReference type="Pfam" id="PF00501"/>
    </source>
</evidence>
<evidence type="ECO:0000256" key="2">
    <source>
        <dbReference type="ARBA" id="ARBA00022598"/>
    </source>
</evidence>
<dbReference type="Proteomes" id="UP000006415">
    <property type="component" value="Unassembled WGS sequence"/>
</dbReference>
<evidence type="ECO:0000256" key="5">
    <source>
        <dbReference type="ARBA" id="ARBA00032875"/>
    </source>
</evidence>
<comment type="similarity">
    <text evidence="1">Belongs to the ATP-dependent AMP-binding enzyme family.</text>
</comment>
<dbReference type="PANTHER" id="PTHR43272">
    <property type="entry name" value="LONG-CHAIN-FATTY-ACID--COA LIGASE"/>
    <property type="match status" value="1"/>
</dbReference>
<keyword evidence="2" id="KW-0436">Ligase</keyword>
<dbReference type="InterPro" id="IPR042099">
    <property type="entry name" value="ANL_N_sf"/>
</dbReference>
<dbReference type="InterPro" id="IPR000873">
    <property type="entry name" value="AMP-dep_synth/lig_dom"/>
</dbReference>
<evidence type="ECO:0000256" key="3">
    <source>
        <dbReference type="ARBA" id="ARBA00022832"/>
    </source>
</evidence>
<evidence type="ECO:0000313" key="8">
    <source>
        <dbReference type="Proteomes" id="UP000006415"/>
    </source>
</evidence>
<keyword evidence="8" id="KW-1185">Reference proteome</keyword>
<evidence type="ECO:0000313" key="7">
    <source>
        <dbReference type="EMBL" id="EJD65395.1"/>
    </source>
</evidence>
<feature type="domain" description="AMP-dependent synthetase/ligase" evidence="6">
    <location>
        <begin position="25"/>
        <end position="431"/>
    </location>
</feature>
<accession>J0D5W7</accession>
<protein>
    <recommendedName>
        <fullName evidence="5">Acyl-CoA synthetase</fullName>
    </recommendedName>
</protein>
<gene>
    <name evidence="7" type="ORF">HMPREF9156_00159</name>
</gene>
<proteinExistence type="inferred from homology"/>
<sequence>MLKEYTRPLTAAVDDNKNIFSLLDSRASSHPEDDLIGYKGDNGEWQYFTAEEFRTKVISVAKGLLARGFRKGEAIAILARTRWEWTCLDTAITSIGGVVVPIYETDSPAQIKYIVNDSHVRYVIAENDEQLHKASTVADECPSLEAIFVIDTDGDSIIDILEEFGKGKTDEDFWAAENNVSGSDLATIVYTSGSTGTPKGIELTHSNFVFVARSGDQSVKEIGHAEGGSRLLLFLPLAHVFARFMQYFSFCNTITLGLSNDFKTVITDFRDFKPTFILSVPRIFEKVYNAASQKAGTGFRGKLFSNSAKLAREWSRAQQQGEHLPLPKRLMHAFYNKAVYSQIMDVFGGRVRYAISGGAPLDTDITHFFNGIGLPILEGYGMTETCAPATVNPAEGYKIGTVGLPLEDISIGITDDGEICIKGRDICRGYHNNPELTKWQISDGWLHTGDLGTIDDAGFLTITGRKKDMIITAGGKNVSPEMLEASVMSSPVVAQCVAVGDRKPFIAAIITLDLSDANDWLRGQGAAEVPDLDEAVKNPIIRAEVKRAVDKANTQVSRAESIRKFEIIPDTISQDNGMLTASLKIKRAVITDHYRKLIDTVIYAPRPLRKDRRRP</sequence>
<dbReference type="PANTHER" id="PTHR43272:SF32">
    <property type="entry name" value="AMP-DEPENDENT SYNTHETASE_LIGASE DOMAIN-CONTAINING PROTEIN"/>
    <property type="match status" value="1"/>
</dbReference>
<evidence type="ECO:0000256" key="4">
    <source>
        <dbReference type="ARBA" id="ARBA00023098"/>
    </source>
</evidence>
<dbReference type="OrthoDB" id="9803968at2"/>